<dbReference type="GO" id="GO:0016853">
    <property type="term" value="F:isomerase activity"/>
    <property type="evidence" value="ECO:0007669"/>
    <property type="project" value="UniProtKB-KW"/>
</dbReference>
<name>A0A8K0MHU0_9ROSA</name>
<dbReference type="EMBL" id="VOIH02000005">
    <property type="protein sequence ID" value="KAF3446362.1"/>
    <property type="molecule type" value="Genomic_DNA"/>
</dbReference>
<evidence type="ECO:0000256" key="2">
    <source>
        <dbReference type="ARBA" id="ARBA00023027"/>
    </source>
</evidence>
<evidence type="ECO:0000256" key="1">
    <source>
        <dbReference type="ARBA" id="ARBA00007637"/>
    </source>
</evidence>
<dbReference type="OrthoDB" id="5824at2759"/>
<dbReference type="InterPro" id="IPR001509">
    <property type="entry name" value="Epimerase_deHydtase"/>
</dbReference>
<reference evidence="5" key="1">
    <citation type="submission" date="2020-03" db="EMBL/GenBank/DDBJ databases">
        <title>A high-quality chromosome-level genome assembly of a woody plant with both climbing and erect habits, Rhamnella rubrinervis.</title>
        <authorList>
            <person name="Lu Z."/>
            <person name="Yang Y."/>
            <person name="Zhu X."/>
            <person name="Sun Y."/>
        </authorList>
    </citation>
    <scope>NUCLEOTIDE SEQUENCE</scope>
    <source>
        <strain evidence="5">BYM</strain>
        <tissue evidence="5">Leaf</tissue>
    </source>
</reference>
<dbReference type="Pfam" id="PF01370">
    <property type="entry name" value="Epimerase"/>
    <property type="match status" value="1"/>
</dbReference>
<dbReference type="SUPFAM" id="SSF51735">
    <property type="entry name" value="NAD(P)-binding Rossmann-fold domains"/>
    <property type="match status" value="1"/>
</dbReference>
<evidence type="ECO:0000313" key="6">
    <source>
        <dbReference type="Proteomes" id="UP000796880"/>
    </source>
</evidence>
<evidence type="ECO:0000259" key="4">
    <source>
        <dbReference type="Pfam" id="PF01370"/>
    </source>
</evidence>
<dbReference type="CDD" id="cd05266">
    <property type="entry name" value="SDR_a4"/>
    <property type="match status" value="1"/>
</dbReference>
<keyword evidence="3" id="KW-0413">Isomerase</keyword>
<comment type="similarity">
    <text evidence="1">Belongs to the NAD(P)-dependent epimerase/dehydratase family.</text>
</comment>
<accession>A0A8K0MHU0</accession>
<dbReference type="PANTHER" id="PTHR43574">
    <property type="entry name" value="EPIMERASE-RELATED"/>
    <property type="match status" value="1"/>
</dbReference>
<gene>
    <name evidence="5" type="ORF">FNV43_RR11541</name>
</gene>
<feature type="domain" description="NAD-dependent epimerase/dehydratase" evidence="4">
    <location>
        <begin position="30"/>
        <end position="244"/>
    </location>
</feature>
<evidence type="ECO:0000256" key="3">
    <source>
        <dbReference type="ARBA" id="ARBA00023235"/>
    </source>
</evidence>
<keyword evidence="2" id="KW-0520">NAD</keyword>
<organism evidence="5 6">
    <name type="scientific">Rhamnella rubrinervis</name>
    <dbReference type="NCBI Taxonomy" id="2594499"/>
    <lineage>
        <taxon>Eukaryota</taxon>
        <taxon>Viridiplantae</taxon>
        <taxon>Streptophyta</taxon>
        <taxon>Embryophyta</taxon>
        <taxon>Tracheophyta</taxon>
        <taxon>Spermatophyta</taxon>
        <taxon>Magnoliopsida</taxon>
        <taxon>eudicotyledons</taxon>
        <taxon>Gunneridae</taxon>
        <taxon>Pentapetalae</taxon>
        <taxon>rosids</taxon>
        <taxon>fabids</taxon>
        <taxon>Rosales</taxon>
        <taxon>Rhamnaceae</taxon>
        <taxon>rhamnoid group</taxon>
        <taxon>Rhamneae</taxon>
        <taxon>Rhamnella</taxon>
    </lineage>
</organism>
<dbReference type="Gene3D" id="3.40.50.720">
    <property type="entry name" value="NAD(P)-binding Rossmann-like Domain"/>
    <property type="match status" value="1"/>
</dbReference>
<comment type="caution">
    <text evidence="5">The sequence shown here is derived from an EMBL/GenBank/DDBJ whole genome shotgun (WGS) entry which is preliminary data.</text>
</comment>
<proteinExistence type="inferred from homology"/>
<evidence type="ECO:0000313" key="5">
    <source>
        <dbReference type="EMBL" id="KAF3446362.1"/>
    </source>
</evidence>
<sequence length="299" mass="33415">MSFTTRLAASNNLRFQTDSWQPKPRNRMFILGMGFVGQFFSQELKTQGWSVAGTCTSIMKKKKLMDSGFDIYHFDANEPETNVLDVLKHHTHLVVSVPPLVGIGDPMLHHEKLLRSILKGGNLRWLGYLSSTSVYGNYGGEWVDEDCPANPTGELGKSRLAAEEGWLTLGHNLGLSVHVLRLGGIYGPGRSAVDTIIKQDALSKSQRSRVHKQYTSRVHVVDICQALKASICASNSTPREVYNIVDDDPAPREEVFAYARSLIEKKWPGHLKQLPEQDKCSATVKEEDVLDEKRVPMLI</sequence>
<protein>
    <recommendedName>
        <fullName evidence="4">NAD-dependent epimerase/dehydratase domain-containing protein</fullName>
    </recommendedName>
</protein>
<keyword evidence="6" id="KW-1185">Reference proteome</keyword>
<dbReference type="InterPro" id="IPR036291">
    <property type="entry name" value="NAD(P)-bd_dom_sf"/>
</dbReference>
<dbReference type="Proteomes" id="UP000796880">
    <property type="component" value="Unassembled WGS sequence"/>
</dbReference>
<dbReference type="AlphaFoldDB" id="A0A8K0MHU0"/>